<accession>A0A3G5ACE5</accession>
<dbReference type="EMBL" id="MK072425">
    <property type="protein sequence ID" value="AYV84840.1"/>
    <property type="molecule type" value="Genomic_DNA"/>
</dbReference>
<evidence type="ECO:0000256" key="10">
    <source>
        <dbReference type="PIRSR" id="PIRSR001589-1"/>
    </source>
</evidence>
<name>A0A3G5ACE5_9VIRU</name>
<evidence type="ECO:0000313" key="14">
    <source>
        <dbReference type="EMBL" id="AYV84840.1"/>
    </source>
</evidence>
<feature type="binding site" evidence="11">
    <location>
        <position position="105"/>
    </location>
    <ligand>
        <name>L-glutamine</name>
        <dbReference type="ChEBI" id="CHEBI:58359"/>
    </ligand>
</feature>
<dbReference type="InterPro" id="IPR029055">
    <property type="entry name" value="Ntn_hydrolases_N"/>
</dbReference>
<evidence type="ECO:0000256" key="11">
    <source>
        <dbReference type="PIRSR" id="PIRSR001589-2"/>
    </source>
</evidence>
<dbReference type="InterPro" id="IPR050795">
    <property type="entry name" value="Asn_Synthetase"/>
</dbReference>
<organism evidence="14">
    <name type="scientific">Hyperionvirus sp</name>
    <dbReference type="NCBI Taxonomy" id="2487770"/>
    <lineage>
        <taxon>Viruses</taxon>
        <taxon>Varidnaviria</taxon>
        <taxon>Bamfordvirae</taxon>
        <taxon>Nucleocytoviricota</taxon>
        <taxon>Megaviricetes</taxon>
        <taxon>Imitervirales</taxon>
        <taxon>Mimiviridae</taxon>
        <taxon>Klosneuvirinae</taxon>
    </lineage>
</organism>
<feature type="domain" description="Glutamine amidotransferase type-2" evidence="13">
    <location>
        <begin position="2"/>
        <end position="202"/>
    </location>
</feature>
<dbReference type="InterPro" id="IPR001962">
    <property type="entry name" value="Asn_synthase"/>
</dbReference>
<dbReference type="PANTHER" id="PTHR11772:SF23">
    <property type="entry name" value="ASPARAGINE SYNTHETASE [GLUTAMINE-HYDROLYZING]"/>
    <property type="match status" value="1"/>
</dbReference>
<proteinExistence type="predicted"/>
<evidence type="ECO:0000256" key="12">
    <source>
        <dbReference type="PIRSR" id="PIRSR001589-3"/>
    </source>
</evidence>
<gene>
    <name evidence="14" type="ORF">Hyperionvirus43_3</name>
</gene>
<evidence type="ECO:0000256" key="9">
    <source>
        <dbReference type="ARBA" id="ARBA00048741"/>
    </source>
</evidence>
<evidence type="ECO:0000256" key="5">
    <source>
        <dbReference type="ARBA" id="ARBA00022741"/>
    </source>
</evidence>
<keyword evidence="4 10" id="KW-0028">Amino-acid biosynthesis</keyword>
<dbReference type="Pfam" id="PF00733">
    <property type="entry name" value="Asn_synthase"/>
    <property type="match status" value="2"/>
</dbReference>
<dbReference type="SUPFAM" id="SSF56235">
    <property type="entry name" value="N-terminal nucleophile aminohydrolases (Ntn hydrolases)"/>
    <property type="match status" value="1"/>
</dbReference>
<evidence type="ECO:0000256" key="2">
    <source>
        <dbReference type="ARBA" id="ARBA00012737"/>
    </source>
</evidence>
<dbReference type="PIRSF" id="PIRSF001589">
    <property type="entry name" value="Asn_synthetase_glu-h"/>
    <property type="match status" value="1"/>
</dbReference>
<dbReference type="Pfam" id="PF13537">
    <property type="entry name" value="GATase_7"/>
    <property type="match status" value="1"/>
</dbReference>
<dbReference type="Gene3D" id="3.40.50.620">
    <property type="entry name" value="HUPs"/>
    <property type="match status" value="1"/>
</dbReference>
<dbReference type="InterPro" id="IPR017932">
    <property type="entry name" value="GATase_2_dom"/>
</dbReference>
<evidence type="ECO:0000256" key="7">
    <source>
        <dbReference type="ARBA" id="ARBA00022888"/>
    </source>
</evidence>
<keyword evidence="6 11" id="KW-0067">ATP-binding</keyword>
<evidence type="ECO:0000256" key="8">
    <source>
        <dbReference type="ARBA" id="ARBA00030234"/>
    </source>
</evidence>
<evidence type="ECO:0000256" key="4">
    <source>
        <dbReference type="ARBA" id="ARBA00022605"/>
    </source>
</evidence>
<keyword evidence="7 10" id="KW-0061">Asparagine biosynthesis</keyword>
<dbReference type="Gene3D" id="3.60.20.10">
    <property type="entry name" value="Glutamine Phosphoribosylpyrophosphate, subunit 1, domain 1"/>
    <property type="match status" value="1"/>
</dbReference>
<keyword evidence="10" id="KW-0315">Glutamine amidotransferase</keyword>
<feature type="active site" description="For GATase activity" evidence="10">
    <location>
        <position position="2"/>
    </location>
</feature>
<dbReference type="EC" id="6.3.5.4" evidence="2"/>
<comment type="pathway">
    <text evidence="1">Amino-acid biosynthesis; L-asparagine biosynthesis; L-asparagine from L-aspartate (L-Gln route): step 1/1.</text>
</comment>
<dbReference type="InterPro" id="IPR006426">
    <property type="entry name" value="Asn_synth_AEB"/>
</dbReference>
<dbReference type="PANTHER" id="PTHR11772">
    <property type="entry name" value="ASPARAGINE SYNTHETASE"/>
    <property type="match status" value="1"/>
</dbReference>
<evidence type="ECO:0000256" key="6">
    <source>
        <dbReference type="ARBA" id="ARBA00022840"/>
    </source>
</evidence>
<evidence type="ECO:0000256" key="3">
    <source>
        <dbReference type="ARBA" id="ARBA00022598"/>
    </source>
</evidence>
<comment type="catalytic activity">
    <reaction evidence="9">
        <text>L-aspartate + L-glutamine + ATP + H2O = L-asparagine + L-glutamate + AMP + diphosphate + H(+)</text>
        <dbReference type="Rhea" id="RHEA:12228"/>
        <dbReference type="ChEBI" id="CHEBI:15377"/>
        <dbReference type="ChEBI" id="CHEBI:15378"/>
        <dbReference type="ChEBI" id="CHEBI:29985"/>
        <dbReference type="ChEBI" id="CHEBI:29991"/>
        <dbReference type="ChEBI" id="CHEBI:30616"/>
        <dbReference type="ChEBI" id="CHEBI:33019"/>
        <dbReference type="ChEBI" id="CHEBI:58048"/>
        <dbReference type="ChEBI" id="CHEBI:58359"/>
        <dbReference type="ChEBI" id="CHEBI:456215"/>
        <dbReference type="EC" id="6.3.5.4"/>
    </reaction>
</comment>
<feature type="site" description="Important for beta-aspartyl-AMP intermediate formation" evidence="12">
    <location>
        <position position="375"/>
    </location>
</feature>
<dbReference type="CDD" id="cd01991">
    <property type="entry name" value="Asn_synthase_B_C"/>
    <property type="match status" value="1"/>
</dbReference>
<evidence type="ECO:0000256" key="1">
    <source>
        <dbReference type="ARBA" id="ARBA00005187"/>
    </source>
</evidence>
<evidence type="ECO:0000259" key="13">
    <source>
        <dbReference type="PROSITE" id="PS51278"/>
    </source>
</evidence>
<dbReference type="GO" id="GO:0004066">
    <property type="term" value="F:asparagine synthase (glutamine-hydrolyzing) activity"/>
    <property type="evidence" value="ECO:0007669"/>
    <property type="project" value="UniProtKB-EC"/>
</dbReference>
<keyword evidence="3" id="KW-0436">Ligase</keyword>
<keyword evidence="5 11" id="KW-0547">Nucleotide-binding</keyword>
<feature type="binding site" evidence="11">
    <location>
        <position position="298"/>
    </location>
    <ligand>
        <name>ATP</name>
        <dbReference type="ChEBI" id="CHEBI:30616"/>
    </ligand>
</feature>
<dbReference type="SUPFAM" id="SSF52402">
    <property type="entry name" value="Adenine nucleotide alpha hydrolases-like"/>
    <property type="match status" value="1"/>
</dbReference>
<dbReference type="PROSITE" id="PS51278">
    <property type="entry name" value="GATASE_TYPE_2"/>
    <property type="match status" value="1"/>
</dbReference>
<dbReference type="NCBIfam" id="TIGR01536">
    <property type="entry name" value="asn_synth_AEB"/>
    <property type="match status" value="1"/>
</dbReference>
<protein>
    <recommendedName>
        <fullName evidence="2">asparagine synthase (glutamine-hydrolyzing)</fullName>
        <ecNumber evidence="2">6.3.5.4</ecNumber>
    </recommendedName>
    <alternativeName>
        <fullName evidence="8">Glutamine-dependent asparagine synthetase</fullName>
    </alternativeName>
</protein>
<dbReference type="GO" id="GO:0006529">
    <property type="term" value="P:asparagine biosynthetic process"/>
    <property type="evidence" value="ECO:0007669"/>
    <property type="project" value="UniProtKB-KW"/>
</dbReference>
<dbReference type="InterPro" id="IPR014729">
    <property type="entry name" value="Rossmann-like_a/b/a_fold"/>
</dbReference>
<dbReference type="GO" id="GO:0005524">
    <property type="term" value="F:ATP binding"/>
    <property type="evidence" value="ECO:0007669"/>
    <property type="project" value="UniProtKB-KW"/>
</dbReference>
<reference evidence="14" key="1">
    <citation type="submission" date="2018-10" db="EMBL/GenBank/DDBJ databases">
        <title>Hidden diversity of soil giant viruses.</title>
        <authorList>
            <person name="Schulz F."/>
            <person name="Alteio L."/>
            <person name="Goudeau D."/>
            <person name="Ryan E.M."/>
            <person name="Malmstrom R.R."/>
            <person name="Blanchard J."/>
            <person name="Woyke T."/>
        </authorList>
    </citation>
    <scope>NUCLEOTIDE SEQUENCE</scope>
    <source>
        <strain evidence="14">HYV1</strain>
    </source>
</reference>
<sequence>MCGIWVLLLKEGGKLEGCYDAFGKISPRGPDRSYFVEHHEPYGVKFGFHRLSIMDPSVKGDQPFVYMYTDLLGKEHMIHVLCNGEIYKFRELAEKYSLKLTSGSDCEVIHLLFLKIGIDGLMKELVREEFAFVLTDIEIGSKKVVVYAARDPFGVRPLFVVDLPEYIQFCSEIKGLVSVSKREMGGSVRAFRPGHYMVVERDEKGVWNEPRYVQYYSCRNVFREKSEERIEQTLSGEEIFLGIKKTIVRKLTDAVSRRLIADRPLGCFLSGGLDSSLVASITARILRKSGKRLRTFSIGMPGSTDEKYAKMVAKYIDSDHTHVLVTSSEWLAAISEIIHTTETYDITTIRASAGQLLLSKWISKNTDIKVVLIGDGSDELFSGYLYFHKSPNPIASHKENMRLLEDISYFDVLRADRGIAASGLEARVPFLDTDLVDYILSLDPKLRIPIDSIEKWLLRKSFEDLDYLPSEVLYRKKEAFSDGVSSLEKSWYVILQENIEKIYTDTQFTEKQKTYTHNVPPSKEALYYREIFETHFGKGLDHIIPYYWLPKWCGDISEPSARVLKHY</sequence>